<dbReference type="EMBL" id="NZEX01000085">
    <property type="protein sequence ID" value="MAH63247.1"/>
    <property type="molecule type" value="Genomic_DNA"/>
</dbReference>
<accession>A0A2D6YJ68</accession>
<evidence type="ECO:0000313" key="1">
    <source>
        <dbReference type="EMBL" id="MAH63247.1"/>
    </source>
</evidence>
<name>A0A2D6YJ68_9DELT</name>
<protein>
    <submittedName>
        <fullName evidence="1">Uncharacterized protein</fullName>
    </submittedName>
</protein>
<proteinExistence type="predicted"/>
<organism evidence="1 2">
    <name type="scientific">SAR324 cluster bacterium</name>
    <dbReference type="NCBI Taxonomy" id="2024889"/>
    <lineage>
        <taxon>Bacteria</taxon>
        <taxon>Deltaproteobacteria</taxon>
        <taxon>SAR324 cluster</taxon>
    </lineage>
</organism>
<sequence length="67" mass="7774">MIKRVLTPNSLVSKIDSNLAINLQIQFQKRMRTLVHKTVNQLKPPSQYDCNTAAEDWSGSTFLEHWM</sequence>
<comment type="caution">
    <text evidence="1">The sequence shown here is derived from an EMBL/GenBank/DDBJ whole genome shotgun (WGS) entry which is preliminary data.</text>
</comment>
<reference evidence="2" key="1">
    <citation type="submission" date="2017-09" db="EMBL/GenBank/DDBJ databases">
        <title>The Reconstruction of 2,631 Draft Metagenome-Assembled Genomes from the Global Oceans.</title>
        <authorList>
            <person name="Tully B.J."/>
            <person name="Graham E.D."/>
            <person name="Heidelberg J.F."/>
        </authorList>
    </citation>
    <scope>NUCLEOTIDE SEQUENCE [LARGE SCALE GENOMIC DNA]</scope>
</reference>
<evidence type="ECO:0000313" key="2">
    <source>
        <dbReference type="Proteomes" id="UP000226525"/>
    </source>
</evidence>
<dbReference type="AlphaFoldDB" id="A0A2D6YJ68"/>
<gene>
    <name evidence="1" type="ORF">CMN54_07365</name>
</gene>
<dbReference type="Proteomes" id="UP000226525">
    <property type="component" value="Unassembled WGS sequence"/>
</dbReference>